<feature type="transmembrane region" description="Helical" evidence="2">
    <location>
        <begin position="194"/>
        <end position="219"/>
    </location>
</feature>
<evidence type="ECO:0000256" key="1">
    <source>
        <dbReference type="SAM" id="MobiDB-lite"/>
    </source>
</evidence>
<dbReference type="InterPro" id="IPR045338">
    <property type="entry name" value="DUF6535"/>
</dbReference>
<sequence length="668" mass="75929">MASHTGKPPATHRNDILHRRNDEDAVPNQGADSDEAAAAWGRCAEVLHDNDKSRLQGWKEEIDMLLVFAGLFSAVLTAFNVQSYQLLQPDPTDITIALLMQISVQLNSFTVNPSFINSTYPGHPALQSTFVAPPYAVRINILWFASLICSLASASISILVKQWLNQYSYGLIGASHSRETARLRQYRYDSLVKWQVLGILRLLPLLLQVSLALFLLGLVDLLWNIHHAVAIVATVLIAVLLLFSTFTIILPSFSRDCFYKSPQALGFFLLVQQVLRMWRASCRVMSSVLESSWVALSLTDHINLYFYQVAISRWLYEASIRPTYYSWREQERESVRNEPSVLDWHILSACDALKMDDDFLENTIEPCFRTVAVEVVVPCYDDILRHRVDDLGDLRQTWTHNRSVKSVNAALSLTLCTLEKLNTGDQKYHEDQLCILRRLDTLWGSIGDYEVEYPATARLLDGLAEMFLSQFDRRCHEVCNIFPQITRNDLPLNSFIHALLAHVGEWSTFLDLCLAGLQVATSENLPSRDDEEVHNQIRQILSSLREYLETTESKDRAAYWFVRDMKRICRQILLVAQTFPGLVAAPGELATVLRRATEARVAELTDEHWELLREIYGIDRRMLWDDLVALAAMKDSSAQLEASGAFNSADWVFEFLLGSTWTDFEAAG</sequence>
<evidence type="ECO:0000256" key="2">
    <source>
        <dbReference type="SAM" id="Phobius"/>
    </source>
</evidence>
<keyword evidence="2" id="KW-1133">Transmembrane helix</keyword>
<feature type="transmembrane region" description="Helical" evidence="2">
    <location>
        <begin position="225"/>
        <end position="250"/>
    </location>
</feature>
<evidence type="ECO:0000313" key="5">
    <source>
        <dbReference type="Proteomes" id="UP000092993"/>
    </source>
</evidence>
<feature type="transmembrane region" description="Helical" evidence="2">
    <location>
        <begin position="62"/>
        <end position="81"/>
    </location>
</feature>
<feature type="compositionally biased region" description="Basic and acidic residues" evidence="1">
    <location>
        <begin position="12"/>
        <end position="23"/>
    </location>
</feature>
<reference evidence="4 5" key="1">
    <citation type="submission" date="2016-03" db="EMBL/GenBank/DDBJ databases">
        <title>Whole genome sequencing of Grifola frondosa 9006-11.</title>
        <authorList>
            <person name="Min B."/>
            <person name="Park H."/>
            <person name="Kim J.-G."/>
            <person name="Cho H."/>
            <person name="Oh Y.-L."/>
            <person name="Kong W.-S."/>
            <person name="Choi I.-G."/>
        </authorList>
    </citation>
    <scope>NUCLEOTIDE SEQUENCE [LARGE SCALE GENOMIC DNA]</scope>
    <source>
        <strain evidence="4 5">9006-11</strain>
    </source>
</reference>
<dbReference type="EMBL" id="LUGG01000025">
    <property type="protein sequence ID" value="OBZ67020.1"/>
    <property type="molecule type" value="Genomic_DNA"/>
</dbReference>
<keyword evidence="2" id="KW-0472">Membrane</keyword>
<feature type="region of interest" description="Disordered" evidence="1">
    <location>
        <begin position="1"/>
        <end position="34"/>
    </location>
</feature>
<protein>
    <recommendedName>
        <fullName evidence="3">DUF6535 domain-containing protein</fullName>
    </recommendedName>
</protein>
<feature type="transmembrane region" description="Helical" evidence="2">
    <location>
        <begin position="141"/>
        <end position="160"/>
    </location>
</feature>
<feature type="domain" description="DUF6535" evidence="3">
    <location>
        <begin position="40"/>
        <end position="224"/>
    </location>
</feature>
<evidence type="ECO:0000313" key="4">
    <source>
        <dbReference type="EMBL" id="OBZ67020.1"/>
    </source>
</evidence>
<evidence type="ECO:0000259" key="3">
    <source>
        <dbReference type="Pfam" id="PF20153"/>
    </source>
</evidence>
<dbReference type="Pfam" id="PF20153">
    <property type="entry name" value="DUF6535"/>
    <property type="match status" value="1"/>
</dbReference>
<keyword evidence="2" id="KW-0812">Transmembrane</keyword>
<dbReference type="Proteomes" id="UP000092993">
    <property type="component" value="Unassembled WGS sequence"/>
</dbReference>
<comment type="caution">
    <text evidence="4">The sequence shown here is derived from an EMBL/GenBank/DDBJ whole genome shotgun (WGS) entry which is preliminary data.</text>
</comment>
<name>A0A1C7LQR8_GRIFR</name>
<dbReference type="AlphaFoldDB" id="A0A1C7LQR8"/>
<proteinExistence type="predicted"/>
<organism evidence="4 5">
    <name type="scientific">Grifola frondosa</name>
    <name type="common">Maitake</name>
    <name type="synonym">Polyporus frondosus</name>
    <dbReference type="NCBI Taxonomy" id="5627"/>
    <lineage>
        <taxon>Eukaryota</taxon>
        <taxon>Fungi</taxon>
        <taxon>Dikarya</taxon>
        <taxon>Basidiomycota</taxon>
        <taxon>Agaricomycotina</taxon>
        <taxon>Agaricomycetes</taxon>
        <taxon>Polyporales</taxon>
        <taxon>Grifolaceae</taxon>
        <taxon>Grifola</taxon>
    </lineage>
</organism>
<dbReference type="OrthoDB" id="3219854at2759"/>
<accession>A0A1C7LQR8</accession>
<gene>
    <name evidence="4" type="ORF">A0H81_13039</name>
</gene>
<keyword evidence="5" id="KW-1185">Reference proteome</keyword>